<dbReference type="InterPro" id="IPR013762">
    <property type="entry name" value="Integrase-like_cat_sf"/>
</dbReference>
<evidence type="ECO:0000256" key="1">
    <source>
        <dbReference type="ARBA" id="ARBA00008857"/>
    </source>
</evidence>
<evidence type="ECO:0000256" key="2">
    <source>
        <dbReference type="ARBA" id="ARBA00022908"/>
    </source>
</evidence>
<dbReference type="AlphaFoldDB" id="A0A7H9DVR9"/>
<dbReference type="KEGG" id="efal:FH779_14200"/>
<dbReference type="PANTHER" id="PTHR30349:SF41">
    <property type="entry name" value="INTEGRASE_RECOMBINASE PROTEIN MJ0367-RELATED"/>
    <property type="match status" value="1"/>
</dbReference>
<dbReference type="EMBL" id="CP040908">
    <property type="protein sequence ID" value="QLL59158.1"/>
    <property type="molecule type" value="Genomic_DNA"/>
</dbReference>
<proteinExistence type="inferred from homology"/>
<evidence type="ECO:0000259" key="6">
    <source>
        <dbReference type="PROSITE" id="PS51898"/>
    </source>
</evidence>
<dbReference type="GO" id="GO:0003677">
    <property type="term" value="F:DNA binding"/>
    <property type="evidence" value="ECO:0007669"/>
    <property type="project" value="UniProtKB-UniRule"/>
</dbReference>
<dbReference type="EMBL" id="CP040908">
    <property type="protein sequence ID" value="QLL59165.1"/>
    <property type="molecule type" value="Genomic_DNA"/>
</dbReference>
<keyword evidence="10" id="KW-1185">Reference proteome</keyword>
<dbReference type="PROSITE" id="PS51898">
    <property type="entry name" value="TYR_RECOMBINASE"/>
    <property type="match status" value="1"/>
</dbReference>
<dbReference type="RefSeq" id="WP_180905168.1">
    <property type="nucleotide sequence ID" value="NZ_CP040908.1"/>
</dbReference>
<dbReference type="Pfam" id="PF00589">
    <property type="entry name" value="Phage_integrase"/>
    <property type="match status" value="1"/>
</dbReference>
<gene>
    <name evidence="8" type="ORF">FH779_14165</name>
    <name evidence="9" type="ORF">FH779_14200</name>
</gene>
<organism evidence="9 10">
    <name type="scientific">Empedobacter falsenii</name>
    <dbReference type="NCBI Taxonomy" id="343874"/>
    <lineage>
        <taxon>Bacteria</taxon>
        <taxon>Pseudomonadati</taxon>
        <taxon>Bacteroidota</taxon>
        <taxon>Flavobacteriia</taxon>
        <taxon>Flavobacteriales</taxon>
        <taxon>Weeksellaceae</taxon>
        <taxon>Empedobacter</taxon>
    </lineage>
</organism>
<dbReference type="PROSITE" id="PS51900">
    <property type="entry name" value="CB"/>
    <property type="match status" value="1"/>
</dbReference>
<dbReference type="Proteomes" id="UP000510643">
    <property type="component" value="Chromosome"/>
</dbReference>
<dbReference type="InterPro" id="IPR004107">
    <property type="entry name" value="Integrase_SAM-like_N"/>
</dbReference>
<protein>
    <submittedName>
        <fullName evidence="9">Integrase</fullName>
    </submittedName>
</protein>
<evidence type="ECO:0000256" key="4">
    <source>
        <dbReference type="ARBA" id="ARBA00023172"/>
    </source>
</evidence>
<keyword evidence="4" id="KW-0233">DNA recombination</keyword>
<dbReference type="PANTHER" id="PTHR30349">
    <property type="entry name" value="PHAGE INTEGRASE-RELATED"/>
    <property type="match status" value="1"/>
</dbReference>
<keyword evidence="2" id="KW-0229">DNA integration</keyword>
<sequence>MTLENYLEKQLHKSTVSNYLYEINRFKKHFPNHEKCHYSQLMHYIGILRNRYQPKTIKRVVYALKKYYDYLIEIEVRKDNPAHFIKLRDAKPTAVQLQDLWTDKELKTLLEPRKERYPILAKRNQIILSLFVHQAVLVKEITQILLEDIDLEKAEIYIRETGMTNSRTLPLKAEQILLFYQYLQEDRPELERIKQPYFILNKLGSPTTADDINYLLSTYQKGVDKRLTSVKIRQSVITNLLSQGHNLRAVQLFCGHKFLDTTEKYKQSGIKALQDAIDKHHPLQ</sequence>
<dbReference type="InterPro" id="IPR050090">
    <property type="entry name" value="Tyrosine_recombinase_XerCD"/>
</dbReference>
<dbReference type="InterPro" id="IPR010998">
    <property type="entry name" value="Integrase_recombinase_N"/>
</dbReference>
<dbReference type="Pfam" id="PF02899">
    <property type="entry name" value="Phage_int_SAM_1"/>
    <property type="match status" value="1"/>
</dbReference>
<comment type="similarity">
    <text evidence="1">Belongs to the 'phage' integrase family.</text>
</comment>
<dbReference type="GO" id="GO:0015074">
    <property type="term" value="P:DNA integration"/>
    <property type="evidence" value="ECO:0007669"/>
    <property type="project" value="UniProtKB-KW"/>
</dbReference>
<dbReference type="InterPro" id="IPR011010">
    <property type="entry name" value="DNA_brk_join_enz"/>
</dbReference>
<feature type="domain" description="Tyr recombinase" evidence="6">
    <location>
        <begin position="96"/>
        <end position="278"/>
    </location>
</feature>
<dbReference type="Gene3D" id="1.10.150.130">
    <property type="match status" value="1"/>
</dbReference>
<feature type="domain" description="Core-binding (CB)" evidence="7">
    <location>
        <begin position="1"/>
        <end position="72"/>
    </location>
</feature>
<dbReference type="Gene3D" id="1.10.443.10">
    <property type="entry name" value="Intergrase catalytic core"/>
    <property type="match status" value="1"/>
</dbReference>
<accession>A0A7H9DVR9</accession>
<dbReference type="InterPro" id="IPR002104">
    <property type="entry name" value="Integrase_catalytic"/>
</dbReference>
<name>A0A7H9DVR9_9FLAO</name>
<dbReference type="GeneID" id="78402632"/>
<evidence type="ECO:0000256" key="5">
    <source>
        <dbReference type="PROSITE-ProRule" id="PRU01248"/>
    </source>
</evidence>
<dbReference type="KEGG" id="efal:FH779_14165"/>
<evidence type="ECO:0000313" key="8">
    <source>
        <dbReference type="EMBL" id="QLL59158.1"/>
    </source>
</evidence>
<evidence type="ECO:0000313" key="10">
    <source>
        <dbReference type="Proteomes" id="UP000510643"/>
    </source>
</evidence>
<keyword evidence="3 5" id="KW-0238">DNA-binding</keyword>
<dbReference type="SUPFAM" id="SSF56349">
    <property type="entry name" value="DNA breaking-rejoining enzymes"/>
    <property type="match status" value="1"/>
</dbReference>
<evidence type="ECO:0000259" key="7">
    <source>
        <dbReference type="PROSITE" id="PS51900"/>
    </source>
</evidence>
<dbReference type="GO" id="GO:0006310">
    <property type="term" value="P:DNA recombination"/>
    <property type="evidence" value="ECO:0007669"/>
    <property type="project" value="UniProtKB-KW"/>
</dbReference>
<dbReference type="CDD" id="cd00397">
    <property type="entry name" value="DNA_BRE_C"/>
    <property type="match status" value="1"/>
</dbReference>
<evidence type="ECO:0000313" key="9">
    <source>
        <dbReference type="EMBL" id="QLL59165.1"/>
    </source>
</evidence>
<evidence type="ECO:0000256" key="3">
    <source>
        <dbReference type="ARBA" id="ARBA00023125"/>
    </source>
</evidence>
<reference evidence="9 10" key="1">
    <citation type="submission" date="2019-06" db="EMBL/GenBank/DDBJ databases">
        <title>Emergence of pandrug resistant Empedobacter falsenii in China.</title>
        <authorList>
            <person name="Dong N."/>
            <person name="Chen S."/>
            <person name="Zhang R."/>
        </authorList>
    </citation>
    <scope>NUCLEOTIDE SEQUENCE [LARGE SCALE GENOMIC DNA]</scope>
    <source>
        <strain evidence="9 10">1681-1</strain>
    </source>
</reference>
<dbReference type="InterPro" id="IPR044068">
    <property type="entry name" value="CB"/>
</dbReference>